<comment type="cofactor">
    <cofactor evidence="7">
        <name>Zn(2+)</name>
        <dbReference type="ChEBI" id="CHEBI:29105"/>
    </cofactor>
    <text evidence="7">Binds 1 zinc ion per subunit.</text>
</comment>
<dbReference type="GO" id="GO:0004089">
    <property type="term" value="F:carbonate dehydratase activity"/>
    <property type="evidence" value="ECO:0007669"/>
    <property type="project" value="UniProtKB-EC"/>
</dbReference>
<reference evidence="8" key="1">
    <citation type="submission" date="2020-10" db="EMBL/GenBank/DDBJ databases">
        <authorList>
            <person name="Gilroy R."/>
        </authorList>
    </citation>
    <scope>NUCLEOTIDE SEQUENCE</scope>
    <source>
        <strain evidence="8">ChiGjej1B1-24693</strain>
    </source>
</reference>
<dbReference type="EC" id="4.2.1.1" evidence="2"/>
<dbReference type="Proteomes" id="UP000886842">
    <property type="component" value="Unassembled WGS sequence"/>
</dbReference>
<reference evidence="8" key="2">
    <citation type="journal article" date="2021" name="PeerJ">
        <title>Extensive microbial diversity within the chicken gut microbiome revealed by metagenomics and culture.</title>
        <authorList>
            <person name="Gilroy R."/>
            <person name="Ravi A."/>
            <person name="Getino M."/>
            <person name="Pursley I."/>
            <person name="Horton D.L."/>
            <person name="Alikhan N.F."/>
            <person name="Baker D."/>
            <person name="Gharbi K."/>
            <person name="Hall N."/>
            <person name="Watson M."/>
            <person name="Adriaenssens E.M."/>
            <person name="Foster-Nyarko E."/>
            <person name="Jarju S."/>
            <person name="Secka A."/>
            <person name="Antonio M."/>
            <person name="Oren A."/>
            <person name="Chaudhuri R.R."/>
            <person name="La Ragione R."/>
            <person name="Hildebrand F."/>
            <person name="Pallen M.J."/>
        </authorList>
    </citation>
    <scope>NUCLEOTIDE SEQUENCE</scope>
    <source>
        <strain evidence="8">ChiGjej1B1-24693</strain>
    </source>
</reference>
<dbReference type="SUPFAM" id="SSF53056">
    <property type="entry name" value="beta-carbonic anhydrase, cab"/>
    <property type="match status" value="1"/>
</dbReference>
<dbReference type="EMBL" id="DVLP01000281">
    <property type="protein sequence ID" value="HIT75796.1"/>
    <property type="molecule type" value="Genomic_DNA"/>
</dbReference>
<dbReference type="InterPro" id="IPR001765">
    <property type="entry name" value="Carbonic_anhydrase"/>
</dbReference>
<gene>
    <name evidence="8" type="ORF">IAA98_09440</name>
</gene>
<keyword evidence="4" id="KW-0456">Lyase</keyword>
<keyword evidence="3 7" id="KW-0862">Zinc</keyword>
<dbReference type="GO" id="GO:0015976">
    <property type="term" value="P:carbon utilization"/>
    <property type="evidence" value="ECO:0007669"/>
    <property type="project" value="InterPro"/>
</dbReference>
<evidence type="ECO:0000256" key="7">
    <source>
        <dbReference type="PIRSR" id="PIRSR601765-1"/>
    </source>
</evidence>
<comment type="similarity">
    <text evidence="1">Belongs to the beta-class carbonic anhydrase family.</text>
</comment>
<feature type="binding site" evidence="7">
    <location>
        <position position="109"/>
    </location>
    <ligand>
        <name>Zn(2+)</name>
        <dbReference type="ChEBI" id="CHEBI:29105"/>
    </ligand>
</feature>
<dbReference type="SMART" id="SM00947">
    <property type="entry name" value="Pro_CA"/>
    <property type="match status" value="1"/>
</dbReference>
<dbReference type="PROSITE" id="PS00704">
    <property type="entry name" value="PROK_CO2_ANHYDRASE_1"/>
    <property type="match status" value="1"/>
</dbReference>
<evidence type="ECO:0000256" key="6">
    <source>
        <dbReference type="ARBA" id="ARBA00048348"/>
    </source>
</evidence>
<evidence type="ECO:0000313" key="9">
    <source>
        <dbReference type="Proteomes" id="UP000886842"/>
    </source>
</evidence>
<evidence type="ECO:0000256" key="4">
    <source>
        <dbReference type="ARBA" id="ARBA00023239"/>
    </source>
</evidence>
<dbReference type="AlphaFoldDB" id="A0A9D1KMR9"/>
<feature type="binding site" evidence="7">
    <location>
        <position position="106"/>
    </location>
    <ligand>
        <name>Zn(2+)</name>
        <dbReference type="ChEBI" id="CHEBI:29105"/>
    </ligand>
</feature>
<dbReference type="InterPro" id="IPR015892">
    <property type="entry name" value="Carbonic_anhydrase_CS"/>
</dbReference>
<accession>A0A9D1KMR9</accession>
<dbReference type="Gene3D" id="3.40.1050.10">
    <property type="entry name" value="Carbonic anhydrase"/>
    <property type="match status" value="1"/>
</dbReference>
<dbReference type="CDD" id="cd03378">
    <property type="entry name" value="beta_CA_cladeC"/>
    <property type="match status" value="1"/>
</dbReference>
<dbReference type="InterPro" id="IPR036874">
    <property type="entry name" value="Carbonic_anhydrase_sf"/>
</dbReference>
<keyword evidence="7" id="KW-0479">Metal-binding</keyword>
<evidence type="ECO:0000256" key="1">
    <source>
        <dbReference type="ARBA" id="ARBA00006217"/>
    </source>
</evidence>
<evidence type="ECO:0000256" key="2">
    <source>
        <dbReference type="ARBA" id="ARBA00012925"/>
    </source>
</evidence>
<proteinExistence type="inferred from homology"/>
<feature type="binding site" evidence="7">
    <location>
        <position position="53"/>
    </location>
    <ligand>
        <name>Zn(2+)</name>
        <dbReference type="ChEBI" id="CHEBI:29105"/>
    </ligand>
</feature>
<dbReference type="PANTHER" id="PTHR11002">
    <property type="entry name" value="CARBONIC ANHYDRASE"/>
    <property type="match status" value="1"/>
</dbReference>
<organism evidence="8 9">
    <name type="scientific">Candidatus Avipropionibacterium avicola</name>
    <dbReference type="NCBI Taxonomy" id="2840701"/>
    <lineage>
        <taxon>Bacteria</taxon>
        <taxon>Bacillati</taxon>
        <taxon>Actinomycetota</taxon>
        <taxon>Actinomycetes</taxon>
        <taxon>Propionibacteriales</taxon>
        <taxon>Propionibacteriaceae</taxon>
        <taxon>Propionibacteriaceae incertae sedis</taxon>
        <taxon>Candidatus Avipropionibacterium</taxon>
    </lineage>
</organism>
<evidence type="ECO:0000313" key="8">
    <source>
        <dbReference type="EMBL" id="HIT75796.1"/>
    </source>
</evidence>
<comment type="catalytic activity">
    <reaction evidence="6">
        <text>hydrogencarbonate + H(+) = CO2 + H2O</text>
        <dbReference type="Rhea" id="RHEA:10748"/>
        <dbReference type="ChEBI" id="CHEBI:15377"/>
        <dbReference type="ChEBI" id="CHEBI:15378"/>
        <dbReference type="ChEBI" id="CHEBI:16526"/>
        <dbReference type="ChEBI" id="CHEBI:17544"/>
        <dbReference type="EC" id="4.2.1.1"/>
    </reaction>
</comment>
<evidence type="ECO:0000256" key="5">
    <source>
        <dbReference type="ARBA" id="ARBA00024993"/>
    </source>
</evidence>
<evidence type="ECO:0000256" key="3">
    <source>
        <dbReference type="ARBA" id="ARBA00022833"/>
    </source>
</evidence>
<dbReference type="PANTHER" id="PTHR11002:SF79">
    <property type="entry name" value="CARBONIC ANHYDRASE 2"/>
    <property type="match status" value="1"/>
</dbReference>
<comment type="caution">
    <text evidence="8">The sequence shown here is derived from an EMBL/GenBank/DDBJ whole genome shotgun (WGS) entry which is preliminary data.</text>
</comment>
<feature type="binding site" evidence="7">
    <location>
        <position position="55"/>
    </location>
    <ligand>
        <name>Zn(2+)</name>
        <dbReference type="ChEBI" id="CHEBI:29105"/>
    </ligand>
</feature>
<comment type="function">
    <text evidence="5">Catalyzes the reversible hydration of carbon dioxide to form bicarbonate.</text>
</comment>
<name>A0A9D1KMR9_9ACTN</name>
<sequence length="227" mass="24219">MTLQRVTPQQAWDALAQGNERFMGGTLQHPQQSAARRSELSDSQAPDAAFLGCSDSRVAAEILFDCGLGELFVARNIGQIANDNTIATMEFAVAELGVAVIVVLAHCSCGAVAAAIDQSSQGPRDVTPAIRSELEHIQPAVQQEWLSEHRDTPYVDPSLIDADAVGRRHLATTINDLMRNSRVISDAVAAGNLAIVGCQYQLEEGRVAPVAAVGRVELDLGAPERTH</sequence>
<dbReference type="GO" id="GO:0008270">
    <property type="term" value="F:zinc ion binding"/>
    <property type="evidence" value="ECO:0007669"/>
    <property type="project" value="InterPro"/>
</dbReference>
<protein>
    <recommendedName>
        <fullName evidence="2">carbonic anhydrase</fullName>
        <ecNumber evidence="2">4.2.1.1</ecNumber>
    </recommendedName>
</protein>
<dbReference type="Pfam" id="PF00484">
    <property type="entry name" value="Pro_CA"/>
    <property type="match status" value="1"/>
</dbReference>